<dbReference type="PANTHER" id="PTHR11017:SF529">
    <property type="entry name" value="DISEASE RESISTANCE PROTEIN CHS1"/>
    <property type="match status" value="1"/>
</dbReference>
<feature type="region of interest" description="Disordered" evidence="1">
    <location>
        <begin position="1"/>
        <end position="26"/>
    </location>
</feature>
<evidence type="ECO:0008006" key="4">
    <source>
        <dbReference type="Google" id="ProtNLM"/>
    </source>
</evidence>
<dbReference type="Gene3D" id="1.10.8.430">
    <property type="entry name" value="Helical domain of apoptotic protease-activating factors"/>
    <property type="match status" value="1"/>
</dbReference>
<evidence type="ECO:0000313" key="2">
    <source>
        <dbReference type="EMBL" id="KAF3572417.1"/>
    </source>
</evidence>
<dbReference type="EMBL" id="QGKX02000095">
    <property type="protein sequence ID" value="KAF3572417.1"/>
    <property type="molecule type" value="Genomic_DNA"/>
</dbReference>
<dbReference type="InterPro" id="IPR042197">
    <property type="entry name" value="Apaf_helical"/>
</dbReference>
<evidence type="ECO:0000256" key="1">
    <source>
        <dbReference type="SAM" id="MobiDB-lite"/>
    </source>
</evidence>
<sequence>MESVNKVTGGGRRSRSPAMEDQKITDEVHSSLSLPVEKVTIETEAPSKTVGVTLEDPMVKSITLGDSDGGIRSEEESNGSRVILITQDKSVLEESGVNHVYVYEVGSLRYDEALQLFSRFAFKQPYPPPEFERLSVRAVQLAGFLPMAIRLFGSFLTGQSKEEWGATLLKLNAKQSKEAVEVWKIMEASEDEHIGESSSQR</sequence>
<protein>
    <recommendedName>
        <fullName evidence="4">NB-ARC domain-containing protein</fullName>
    </recommendedName>
</protein>
<comment type="caution">
    <text evidence="2">The sequence shown here is derived from an EMBL/GenBank/DDBJ whole genome shotgun (WGS) entry which is preliminary data.</text>
</comment>
<gene>
    <name evidence="2" type="ORF">F2Q69_00063167</name>
</gene>
<dbReference type="PANTHER" id="PTHR11017">
    <property type="entry name" value="LEUCINE-RICH REPEAT-CONTAINING PROTEIN"/>
    <property type="match status" value="1"/>
</dbReference>
<organism evidence="2 3">
    <name type="scientific">Brassica cretica</name>
    <name type="common">Mustard</name>
    <dbReference type="NCBI Taxonomy" id="69181"/>
    <lineage>
        <taxon>Eukaryota</taxon>
        <taxon>Viridiplantae</taxon>
        <taxon>Streptophyta</taxon>
        <taxon>Embryophyta</taxon>
        <taxon>Tracheophyta</taxon>
        <taxon>Spermatophyta</taxon>
        <taxon>Magnoliopsida</taxon>
        <taxon>eudicotyledons</taxon>
        <taxon>Gunneridae</taxon>
        <taxon>Pentapetalae</taxon>
        <taxon>rosids</taxon>
        <taxon>malvids</taxon>
        <taxon>Brassicales</taxon>
        <taxon>Brassicaceae</taxon>
        <taxon>Brassiceae</taxon>
        <taxon>Brassica</taxon>
    </lineage>
</organism>
<dbReference type="InterPro" id="IPR027417">
    <property type="entry name" value="P-loop_NTPase"/>
</dbReference>
<proteinExistence type="predicted"/>
<dbReference type="AlphaFoldDB" id="A0A8S9RJ73"/>
<dbReference type="InterPro" id="IPR044974">
    <property type="entry name" value="Disease_R_plants"/>
</dbReference>
<dbReference type="Proteomes" id="UP000712600">
    <property type="component" value="Unassembled WGS sequence"/>
</dbReference>
<dbReference type="GO" id="GO:0006952">
    <property type="term" value="P:defense response"/>
    <property type="evidence" value="ECO:0007669"/>
    <property type="project" value="InterPro"/>
</dbReference>
<evidence type="ECO:0000313" key="3">
    <source>
        <dbReference type="Proteomes" id="UP000712600"/>
    </source>
</evidence>
<name>A0A8S9RJ73_BRACR</name>
<dbReference type="SUPFAM" id="SSF52540">
    <property type="entry name" value="P-loop containing nucleoside triphosphate hydrolases"/>
    <property type="match status" value="1"/>
</dbReference>
<accession>A0A8S9RJ73</accession>
<dbReference type="GO" id="GO:0043531">
    <property type="term" value="F:ADP binding"/>
    <property type="evidence" value="ECO:0007669"/>
    <property type="project" value="InterPro"/>
</dbReference>
<reference evidence="2" key="1">
    <citation type="submission" date="2019-12" db="EMBL/GenBank/DDBJ databases">
        <title>Genome sequencing and annotation of Brassica cretica.</title>
        <authorList>
            <person name="Studholme D.J."/>
            <person name="Sarris P."/>
        </authorList>
    </citation>
    <scope>NUCLEOTIDE SEQUENCE</scope>
    <source>
        <strain evidence="2">PFS-109/04</strain>
        <tissue evidence="2">Leaf</tissue>
    </source>
</reference>